<proteinExistence type="predicted"/>
<comment type="caution">
    <text evidence="1">The sequence shown here is derived from an EMBL/GenBank/DDBJ whole genome shotgun (WGS) entry which is preliminary data.</text>
</comment>
<reference evidence="1 2" key="1">
    <citation type="journal article" date="2021" name="Sci. Rep.">
        <title>The genome of the diatom Chaetoceros tenuissimus carries an ancient integrated fragment of an extant virus.</title>
        <authorList>
            <person name="Hongo Y."/>
            <person name="Kimura K."/>
            <person name="Takaki Y."/>
            <person name="Yoshida Y."/>
            <person name="Baba S."/>
            <person name="Kobayashi G."/>
            <person name="Nagasaki K."/>
            <person name="Hano T."/>
            <person name="Tomaru Y."/>
        </authorList>
    </citation>
    <scope>NUCLEOTIDE SEQUENCE [LARGE SCALE GENOMIC DNA]</scope>
    <source>
        <strain evidence="1 2">NIES-3715</strain>
    </source>
</reference>
<dbReference type="InterPro" id="IPR036770">
    <property type="entry name" value="Ankyrin_rpt-contain_sf"/>
</dbReference>
<dbReference type="Gene3D" id="1.25.40.20">
    <property type="entry name" value="Ankyrin repeat-containing domain"/>
    <property type="match status" value="1"/>
</dbReference>
<organism evidence="1 2">
    <name type="scientific">Chaetoceros tenuissimus</name>
    <dbReference type="NCBI Taxonomy" id="426638"/>
    <lineage>
        <taxon>Eukaryota</taxon>
        <taxon>Sar</taxon>
        <taxon>Stramenopiles</taxon>
        <taxon>Ochrophyta</taxon>
        <taxon>Bacillariophyta</taxon>
        <taxon>Coscinodiscophyceae</taxon>
        <taxon>Chaetocerotophycidae</taxon>
        <taxon>Chaetocerotales</taxon>
        <taxon>Chaetocerotaceae</taxon>
        <taxon>Chaetoceros</taxon>
    </lineage>
</organism>
<dbReference type="AlphaFoldDB" id="A0AAD3CX32"/>
<sequence>MLSQLNIQCAADQHDKVCELKRVLSEDPINWKKFLELDEELAVLSHQDDFDCSITWILSHYPPGYVIHTLLERYHNEVFANQEQMKKVLNIGLVSSIPEVVQFICSHYPYVLSQRLDEETGDYPIHRAQKMEIASIILAADPASIGYQNNKLDLPLHCALYHQQHPDHVNLLLERGLAMHTGGDEGKGGVLVPNRNGKTPFDILKGQFQCMDLATITSPIYEADRRLWQNFVSMICVIRGVNPLQAREMNLLHAIIELDCPPQAVRLGQIMTGQTGY</sequence>
<gene>
    <name evidence="1" type="ORF">CTEN210_10054</name>
</gene>
<dbReference type="Proteomes" id="UP001054902">
    <property type="component" value="Unassembled WGS sequence"/>
</dbReference>
<name>A0AAD3CX32_9STRA</name>
<evidence type="ECO:0000313" key="1">
    <source>
        <dbReference type="EMBL" id="GFH53578.1"/>
    </source>
</evidence>
<keyword evidence="2" id="KW-1185">Reference proteome</keyword>
<dbReference type="EMBL" id="BLLK01000047">
    <property type="protein sequence ID" value="GFH53578.1"/>
    <property type="molecule type" value="Genomic_DNA"/>
</dbReference>
<dbReference type="SUPFAM" id="SSF48403">
    <property type="entry name" value="Ankyrin repeat"/>
    <property type="match status" value="1"/>
</dbReference>
<protein>
    <submittedName>
        <fullName evidence="1">Uncharacterized protein</fullName>
    </submittedName>
</protein>
<evidence type="ECO:0000313" key="2">
    <source>
        <dbReference type="Proteomes" id="UP001054902"/>
    </source>
</evidence>
<accession>A0AAD3CX32</accession>